<gene>
    <name evidence="1" type="ordered locus">Bsph_4543</name>
</gene>
<accession>B1HMR1</accession>
<dbReference type="SUPFAM" id="SSF46689">
    <property type="entry name" value="Homeodomain-like"/>
    <property type="match status" value="1"/>
</dbReference>
<dbReference type="InterPro" id="IPR009057">
    <property type="entry name" value="Homeodomain-like_sf"/>
</dbReference>
<proteinExistence type="predicted"/>
<evidence type="ECO:0000313" key="2">
    <source>
        <dbReference type="Proteomes" id="UP000002164"/>
    </source>
</evidence>
<dbReference type="Gene3D" id="1.10.357.10">
    <property type="entry name" value="Tetracycline Repressor, domain 2"/>
    <property type="match status" value="1"/>
</dbReference>
<name>B1HMR1_LYSSC</name>
<sequence length="47" mass="5451">MQNGRNSMNKEDQIRDLIIQTSLSLFNKQGYNQTSIQDIMTATALRY</sequence>
<dbReference type="EnsemblBacteria" id="ACA41989">
    <property type="protein sequence ID" value="ACA41989"/>
    <property type="gene ID" value="Bsph_4543"/>
</dbReference>
<dbReference type="HOGENOM" id="CLU_216870_0_0_9"/>
<reference evidence="1 2" key="1">
    <citation type="journal article" date="2008" name="J. Bacteriol.">
        <title>Complete genome sequence of the mosquitocidal bacterium Bacillus sphaericus C3-41 and comparison with those of closely related Bacillus species.</title>
        <authorList>
            <person name="Hu X."/>
            <person name="Fan W."/>
            <person name="Han B."/>
            <person name="Liu H."/>
            <person name="Zheng D."/>
            <person name="Li Q."/>
            <person name="Dong W."/>
            <person name="Yan J."/>
            <person name="Gao M."/>
            <person name="Berry C."/>
            <person name="Yuan Z."/>
        </authorList>
    </citation>
    <scope>NUCLEOTIDE SEQUENCE [LARGE SCALE GENOMIC DNA]</scope>
    <source>
        <strain evidence="1 2">C3-41</strain>
    </source>
</reference>
<evidence type="ECO:0008006" key="3">
    <source>
        <dbReference type="Google" id="ProtNLM"/>
    </source>
</evidence>
<evidence type="ECO:0000313" key="1">
    <source>
        <dbReference type="EMBL" id="ACA41989.1"/>
    </source>
</evidence>
<dbReference type="KEGG" id="lsp:Bsph_4543"/>
<dbReference type="AlphaFoldDB" id="B1HMR1"/>
<protein>
    <recommendedName>
        <fullName evidence="3">HTH tetR-type domain-containing protein</fullName>
    </recommendedName>
</protein>
<dbReference type="EMBL" id="CP000817">
    <property type="protein sequence ID" value="ACA41989.1"/>
    <property type="molecule type" value="Genomic_DNA"/>
</dbReference>
<organism evidence="1 2">
    <name type="scientific">Lysinibacillus sphaericus (strain C3-41)</name>
    <dbReference type="NCBI Taxonomy" id="444177"/>
    <lineage>
        <taxon>Bacteria</taxon>
        <taxon>Bacillati</taxon>
        <taxon>Bacillota</taxon>
        <taxon>Bacilli</taxon>
        <taxon>Bacillales</taxon>
        <taxon>Bacillaceae</taxon>
        <taxon>Lysinibacillus</taxon>
    </lineage>
</organism>
<dbReference type="Proteomes" id="UP000002164">
    <property type="component" value="Chromosome"/>
</dbReference>